<proteinExistence type="predicted"/>
<gene>
    <name evidence="2" type="ORF">JCM9152_1168</name>
</gene>
<keyword evidence="1" id="KW-0175">Coiled coil</keyword>
<dbReference type="AlphaFoldDB" id="W4QCM4"/>
<reference evidence="2" key="1">
    <citation type="journal article" date="2014" name="Genome Announc.">
        <title>Draft Genome Sequences of Three Alkaliphilic Bacillus Strains, Bacillus wakoensis JCM 9140T, Bacillus akibai JCM 9157T, and Bacillus hemicellulosilyticus JCM 9152T.</title>
        <authorList>
            <person name="Yuki M."/>
            <person name="Oshima K."/>
            <person name="Suda W."/>
            <person name="Oshida Y."/>
            <person name="Kitamura K."/>
            <person name="Iida T."/>
            <person name="Hattori M."/>
            <person name="Ohkuma M."/>
        </authorList>
    </citation>
    <scope>NUCLEOTIDE SEQUENCE [LARGE SCALE GENOMIC DNA]</scope>
    <source>
        <strain evidence="2">JCM 9152</strain>
    </source>
</reference>
<name>W4QCM4_9BACI</name>
<evidence type="ECO:0000313" key="3">
    <source>
        <dbReference type="Proteomes" id="UP000018895"/>
    </source>
</evidence>
<sequence>MTVQRQIQEALANAKSVQANFEVFAQQTKDEVAKEKYDQAAQDLQNVISSLEERMKKIKKEETTFDN</sequence>
<evidence type="ECO:0000313" key="2">
    <source>
        <dbReference type="EMBL" id="GAE29785.1"/>
    </source>
</evidence>
<dbReference type="Pfam" id="PF07870">
    <property type="entry name" value="DUF1657"/>
    <property type="match status" value="1"/>
</dbReference>
<keyword evidence="3" id="KW-1185">Reference proteome</keyword>
<evidence type="ECO:0008006" key="4">
    <source>
        <dbReference type="Google" id="ProtNLM"/>
    </source>
</evidence>
<organism evidence="2 3">
    <name type="scientific">Halalkalibacter hemicellulosilyticusJCM 9152</name>
    <dbReference type="NCBI Taxonomy" id="1236971"/>
    <lineage>
        <taxon>Bacteria</taxon>
        <taxon>Bacillati</taxon>
        <taxon>Bacillota</taxon>
        <taxon>Bacilli</taxon>
        <taxon>Bacillales</taxon>
        <taxon>Bacillaceae</taxon>
        <taxon>Halalkalibacter</taxon>
    </lineage>
</organism>
<dbReference type="EMBL" id="BAUU01000007">
    <property type="protein sequence ID" value="GAE29785.1"/>
    <property type="molecule type" value="Genomic_DNA"/>
</dbReference>
<dbReference type="RefSeq" id="WP_035341749.1">
    <property type="nucleotide sequence ID" value="NZ_BAUU01000007.1"/>
</dbReference>
<feature type="coiled-coil region" evidence="1">
    <location>
        <begin position="34"/>
        <end position="61"/>
    </location>
</feature>
<evidence type="ECO:0000256" key="1">
    <source>
        <dbReference type="SAM" id="Coils"/>
    </source>
</evidence>
<dbReference type="Proteomes" id="UP000018895">
    <property type="component" value="Unassembled WGS sequence"/>
</dbReference>
<dbReference type="STRING" id="1236971.JCM9152_1168"/>
<accession>W4QCM4</accession>
<protein>
    <recommendedName>
        <fullName evidence="4">DUF1657 domain-containing protein</fullName>
    </recommendedName>
</protein>
<dbReference type="OrthoDB" id="1684731at2"/>
<dbReference type="InterPro" id="IPR012452">
    <property type="entry name" value="DUF1657"/>
</dbReference>
<comment type="caution">
    <text evidence="2">The sequence shown here is derived from an EMBL/GenBank/DDBJ whole genome shotgun (WGS) entry which is preliminary data.</text>
</comment>